<organism evidence="3 4">
    <name type="scientific">Panagrellus redivivus</name>
    <name type="common">Microworm</name>
    <dbReference type="NCBI Taxonomy" id="6233"/>
    <lineage>
        <taxon>Eukaryota</taxon>
        <taxon>Metazoa</taxon>
        <taxon>Ecdysozoa</taxon>
        <taxon>Nematoda</taxon>
        <taxon>Chromadorea</taxon>
        <taxon>Rhabditida</taxon>
        <taxon>Tylenchina</taxon>
        <taxon>Panagrolaimomorpha</taxon>
        <taxon>Panagrolaimoidea</taxon>
        <taxon>Panagrolaimidae</taxon>
        <taxon>Panagrellus</taxon>
    </lineage>
</organism>
<evidence type="ECO:0000313" key="4">
    <source>
        <dbReference type="WBParaSite" id="Pan_g17100.t1"/>
    </source>
</evidence>
<feature type="transmembrane region" description="Helical" evidence="2">
    <location>
        <begin position="77"/>
        <end position="101"/>
    </location>
</feature>
<sequence>METEPSATTLLYAALSPPKSPPPYTPYSEVVPTRNSTANHRSARESRLILSSDTNARNSVVYPRGCRRCTQYCTAKLVFAIIAVILIAILLLICFIPKYAAEKEQAFQRQQKVFNATLQMLITEMDQLKMQNIILQQKMDTTGKREADNESTLTEVGDHITNTALQLRKLFVQSWQRLKTNLGLSELIDYFF</sequence>
<feature type="region of interest" description="Disordered" evidence="1">
    <location>
        <begin position="1"/>
        <end position="23"/>
    </location>
</feature>
<evidence type="ECO:0000313" key="3">
    <source>
        <dbReference type="Proteomes" id="UP000492821"/>
    </source>
</evidence>
<keyword evidence="3" id="KW-1185">Reference proteome</keyword>
<keyword evidence="2" id="KW-1133">Transmembrane helix</keyword>
<dbReference type="WBParaSite" id="Pan_g17100.t1">
    <property type="protein sequence ID" value="Pan_g17100.t1"/>
    <property type="gene ID" value="Pan_g17100"/>
</dbReference>
<reference evidence="4" key="2">
    <citation type="submission" date="2020-10" db="UniProtKB">
        <authorList>
            <consortium name="WormBaseParasite"/>
        </authorList>
    </citation>
    <scope>IDENTIFICATION</scope>
</reference>
<protein>
    <submittedName>
        <fullName evidence="4">Uncharacterized protein</fullName>
    </submittedName>
</protein>
<dbReference type="Proteomes" id="UP000492821">
    <property type="component" value="Unassembled WGS sequence"/>
</dbReference>
<keyword evidence="2" id="KW-0812">Transmembrane</keyword>
<evidence type="ECO:0000256" key="1">
    <source>
        <dbReference type="SAM" id="MobiDB-lite"/>
    </source>
</evidence>
<keyword evidence="2" id="KW-0472">Membrane</keyword>
<evidence type="ECO:0000256" key="2">
    <source>
        <dbReference type="SAM" id="Phobius"/>
    </source>
</evidence>
<proteinExistence type="predicted"/>
<accession>A0A7E4ZTU9</accession>
<name>A0A7E4ZTU9_PANRE</name>
<reference evidence="3" key="1">
    <citation type="journal article" date="2013" name="Genetics">
        <title>The draft genome and transcriptome of Panagrellus redivivus are shaped by the harsh demands of a free-living lifestyle.</title>
        <authorList>
            <person name="Srinivasan J."/>
            <person name="Dillman A.R."/>
            <person name="Macchietto M.G."/>
            <person name="Heikkinen L."/>
            <person name="Lakso M."/>
            <person name="Fracchia K.M."/>
            <person name="Antoshechkin I."/>
            <person name="Mortazavi A."/>
            <person name="Wong G."/>
            <person name="Sternberg P.W."/>
        </authorList>
    </citation>
    <scope>NUCLEOTIDE SEQUENCE [LARGE SCALE GENOMIC DNA]</scope>
    <source>
        <strain evidence="3">MT8872</strain>
    </source>
</reference>
<dbReference type="AlphaFoldDB" id="A0A7E4ZTU9"/>